<comment type="caution">
    <text evidence="1">The sequence shown here is derived from an EMBL/GenBank/DDBJ whole genome shotgun (WGS) entry which is preliminary data.</text>
</comment>
<dbReference type="InterPro" id="IPR036177">
    <property type="entry name" value="Peptidase_M55_sf"/>
</dbReference>
<reference evidence="1" key="1">
    <citation type="submission" date="2021-02" db="EMBL/GenBank/DDBJ databases">
        <title>The CRISPR/cas machinery reduction and long-range gene transfer in the hot spring cyanobacterium Synechococcus.</title>
        <authorList>
            <person name="Dvorak P."/>
            <person name="Jahodarova E."/>
            <person name="Hasler P."/>
            <person name="Poulickova A."/>
        </authorList>
    </citation>
    <scope>NUCLEOTIDE SEQUENCE</scope>
    <source>
        <strain evidence="1">Rupite</strain>
    </source>
</reference>
<organism evidence="1 2">
    <name type="scientific">Thermostichus vulcanus str. 'Rupite'</name>
    <dbReference type="NCBI Taxonomy" id="2813851"/>
    <lineage>
        <taxon>Bacteria</taxon>
        <taxon>Bacillati</taxon>
        <taxon>Cyanobacteriota</taxon>
        <taxon>Cyanophyceae</taxon>
        <taxon>Thermostichales</taxon>
        <taxon>Thermostichaceae</taxon>
        <taxon>Thermostichus</taxon>
    </lineage>
</organism>
<accession>A0ABT0CD99</accession>
<dbReference type="InterPro" id="IPR027476">
    <property type="entry name" value="DppA_N"/>
</dbReference>
<dbReference type="Gene3D" id="3.40.50.10780">
    <property type="entry name" value="Dipeptide transport protein"/>
    <property type="match status" value="1"/>
</dbReference>
<proteinExistence type="predicted"/>
<dbReference type="SUPFAM" id="SSF63992">
    <property type="entry name" value="Dipeptide transport protein"/>
    <property type="match status" value="1"/>
</dbReference>
<protein>
    <submittedName>
        <fullName evidence="1">M55 family metallopeptidase</fullName>
    </submittedName>
</protein>
<gene>
    <name evidence="1" type="ORF">JX360_12445</name>
</gene>
<evidence type="ECO:0000313" key="1">
    <source>
        <dbReference type="EMBL" id="MCJ2543704.1"/>
    </source>
</evidence>
<dbReference type="EMBL" id="JAFIRA010000034">
    <property type="protein sequence ID" value="MCJ2543704.1"/>
    <property type="molecule type" value="Genomic_DNA"/>
</dbReference>
<dbReference type="RefSeq" id="WP_244351418.1">
    <property type="nucleotide sequence ID" value="NZ_JAFIRA010000034.1"/>
</dbReference>
<dbReference type="PIRSF" id="PIRSF015853">
    <property type="entry name" value="Pep_DppA"/>
    <property type="match status" value="1"/>
</dbReference>
<evidence type="ECO:0000313" key="2">
    <source>
        <dbReference type="Proteomes" id="UP000830835"/>
    </source>
</evidence>
<dbReference type="Gene3D" id="3.30.1360.130">
    <property type="entry name" value="Dipeptide transport protein"/>
    <property type="match status" value="1"/>
</dbReference>
<name>A0ABT0CD99_THEVL</name>
<dbReference type="Proteomes" id="UP000830835">
    <property type="component" value="Unassembled WGS sequence"/>
</dbReference>
<dbReference type="InterPro" id="IPR007035">
    <property type="entry name" value="Peptidase_M55"/>
</dbReference>
<keyword evidence="2" id="KW-1185">Reference proteome</keyword>
<dbReference type="CDD" id="cd08770">
    <property type="entry name" value="DAP_dppA_3"/>
    <property type="match status" value="1"/>
</dbReference>
<dbReference type="Pfam" id="PF04951">
    <property type="entry name" value="Peptidase_M55"/>
    <property type="match status" value="1"/>
</dbReference>
<sequence>MKVYISADIEGITGIDHWDEATIGQPGYELFREQMTREVIAACEGSLAAGATHITVKDAHDSGRNLIPDRLPEPVQLIRGWSGHPYCMVQELDRSYDALILIGYHSPAGSGANPLAHTYTTEVSQIRLNGQRISEFHLVSFTAAHEGIPVVFLAGDADLCAEAKAYDPTIQTVITHKGIGQSVIAQHPQRTLQAIREGVEGSLRRLKEYRPRPLPEHFLLEVDYKEPSRAYRKSFYPGCQLVADATVHLQVSDWFEVLRALEFIVLT</sequence>